<dbReference type="AlphaFoldDB" id="A0A2T0X2G8"/>
<dbReference type="PANTHER" id="PTHR43005">
    <property type="entry name" value="BLR7065 PROTEIN"/>
    <property type="match status" value="1"/>
</dbReference>
<evidence type="ECO:0000256" key="4">
    <source>
        <dbReference type="ARBA" id="ARBA00022692"/>
    </source>
</evidence>
<accession>A0A2T0X2G8</accession>
<evidence type="ECO:0000256" key="5">
    <source>
        <dbReference type="ARBA" id="ARBA00022989"/>
    </source>
</evidence>
<dbReference type="InterPro" id="IPR035906">
    <property type="entry name" value="MetI-like_sf"/>
</dbReference>
<dbReference type="PROSITE" id="PS50928">
    <property type="entry name" value="ABC_TM1"/>
    <property type="match status" value="1"/>
</dbReference>
<gene>
    <name evidence="9" type="ORF">BCF33_1961</name>
</gene>
<name>A0A2T0X2G8_9RHOB</name>
<dbReference type="Pfam" id="PF00528">
    <property type="entry name" value="BPD_transp_1"/>
    <property type="match status" value="1"/>
</dbReference>
<evidence type="ECO:0000256" key="6">
    <source>
        <dbReference type="ARBA" id="ARBA00023136"/>
    </source>
</evidence>
<protein>
    <submittedName>
        <fullName evidence="9">Carbohydrate ABC transporter membrane protein 1 (CUT1 family)</fullName>
    </submittedName>
</protein>
<evidence type="ECO:0000313" key="9">
    <source>
        <dbReference type="EMBL" id="PRY93095.1"/>
    </source>
</evidence>
<comment type="subcellular location">
    <subcellularLocation>
        <location evidence="1 7">Cell membrane</location>
        <topology evidence="1 7">Multi-pass membrane protein</topology>
    </subcellularLocation>
</comment>
<dbReference type="SUPFAM" id="SSF161098">
    <property type="entry name" value="MetI-like"/>
    <property type="match status" value="1"/>
</dbReference>
<evidence type="ECO:0000313" key="10">
    <source>
        <dbReference type="Proteomes" id="UP000238801"/>
    </source>
</evidence>
<feature type="transmembrane region" description="Helical" evidence="7">
    <location>
        <begin position="172"/>
        <end position="197"/>
    </location>
</feature>
<evidence type="ECO:0000256" key="3">
    <source>
        <dbReference type="ARBA" id="ARBA00022475"/>
    </source>
</evidence>
<organism evidence="9 10">
    <name type="scientific">Hasllibacter halocynthiae</name>
    <dbReference type="NCBI Taxonomy" id="595589"/>
    <lineage>
        <taxon>Bacteria</taxon>
        <taxon>Pseudomonadati</taxon>
        <taxon>Pseudomonadota</taxon>
        <taxon>Alphaproteobacteria</taxon>
        <taxon>Rhodobacterales</taxon>
        <taxon>Roseobacteraceae</taxon>
        <taxon>Hasllibacter</taxon>
    </lineage>
</organism>
<evidence type="ECO:0000256" key="1">
    <source>
        <dbReference type="ARBA" id="ARBA00004651"/>
    </source>
</evidence>
<feature type="transmembrane region" description="Helical" evidence="7">
    <location>
        <begin position="124"/>
        <end position="144"/>
    </location>
</feature>
<feature type="transmembrane region" description="Helical" evidence="7">
    <location>
        <begin position="28"/>
        <end position="51"/>
    </location>
</feature>
<dbReference type="EMBL" id="PVTT01000002">
    <property type="protein sequence ID" value="PRY93095.1"/>
    <property type="molecule type" value="Genomic_DNA"/>
</dbReference>
<dbReference type="Gene3D" id="1.10.3720.10">
    <property type="entry name" value="MetI-like"/>
    <property type="match status" value="1"/>
</dbReference>
<dbReference type="GO" id="GO:0055085">
    <property type="term" value="P:transmembrane transport"/>
    <property type="evidence" value="ECO:0007669"/>
    <property type="project" value="InterPro"/>
</dbReference>
<feature type="transmembrane region" description="Helical" evidence="7">
    <location>
        <begin position="282"/>
        <end position="302"/>
    </location>
</feature>
<comment type="caution">
    <text evidence="9">The sequence shown here is derived from an EMBL/GenBank/DDBJ whole genome shotgun (WGS) entry which is preliminary data.</text>
</comment>
<evidence type="ECO:0000256" key="2">
    <source>
        <dbReference type="ARBA" id="ARBA00022448"/>
    </source>
</evidence>
<feature type="transmembrane region" description="Helical" evidence="7">
    <location>
        <begin position="218"/>
        <end position="240"/>
    </location>
</feature>
<evidence type="ECO:0000256" key="7">
    <source>
        <dbReference type="RuleBase" id="RU363032"/>
    </source>
</evidence>
<keyword evidence="10" id="KW-1185">Reference proteome</keyword>
<keyword evidence="3" id="KW-1003">Cell membrane</keyword>
<comment type="similarity">
    <text evidence="7">Belongs to the binding-protein-dependent transport system permease family.</text>
</comment>
<dbReference type="PANTHER" id="PTHR43005:SF1">
    <property type="entry name" value="SPERMIDINE_PUTRESCINE TRANSPORT SYSTEM PERMEASE PROTEIN"/>
    <property type="match status" value="1"/>
</dbReference>
<keyword evidence="5 7" id="KW-1133">Transmembrane helix</keyword>
<sequence>MRGGPAHTLPKDPLMATARRRANRLTPYLFVAPALLVLAVGLLYPIGYMVWASFLDWSPSQRIGEAEFVGMRNYVGLLGDASFQESVRVTLVFAAAVVSIEMVLGVGLALLLDRQIRGMSLLRTVFILPMMIAPIVVGLIWRYMYHPSVGVFNRTLESWGLEPIPWLSSPDWALASVIIADVWQWTPFVFILSLAALQSLPRSALEAARVDGASEWQQVWHIKLPLMLPVLIVTALLRLIDAFKVLEVILVMTNGGPGLSTEIVSLRIQRTVAEFRQLGTGAAMSIYLLLIVLVLTVAMFLFGKWREGRDARVRARAAEAEAA</sequence>
<feature type="domain" description="ABC transmembrane type-1" evidence="8">
    <location>
        <begin position="87"/>
        <end position="299"/>
    </location>
</feature>
<keyword evidence="6 7" id="KW-0472">Membrane</keyword>
<dbReference type="GO" id="GO:0005886">
    <property type="term" value="C:plasma membrane"/>
    <property type="evidence" value="ECO:0007669"/>
    <property type="project" value="UniProtKB-SubCell"/>
</dbReference>
<evidence type="ECO:0000259" key="8">
    <source>
        <dbReference type="PROSITE" id="PS50928"/>
    </source>
</evidence>
<reference evidence="9 10" key="1">
    <citation type="submission" date="2018-03" db="EMBL/GenBank/DDBJ databases">
        <title>Genomic Encyclopedia of Archaeal and Bacterial Type Strains, Phase II (KMG-II): from individual species to whole genera.</title>
        <authorList>
            <person name="Goeker M."/>
        </authorList>
    </citation>
    <scope>NUCLEOTIDE SEQUENCE [LARGE SCALE GENOMIC DNA]</scope>
    <source>
        <strain evidence="9 10">DSM 29318</strain>
    </source>
</reference>
<dbReference type="InterPro" id="IPR000515">
    <property type="entry name" value="MetI-like"/>
</dbReference>
<feature type="transmembrane region" description="Helical" evidence="7">
    <location>
        <begin position="91"/>
        <end position="112"/>
    </location>
</feature>
<keyword evidence="4 7" id="KW-0812">Transmembrane</keyword>
<dbReference type="Proteomes" id="UP000238801">
    <property type="component" value="Unassembled WGS sequence"/>
</dbReference>
<dbReference type="CDD" id="cd06261">
    <property type="entry name" value="TM_PBP2"/>
    <property type="match status" value="1"/>
</dbReference>
<keyword evidence="2 7" id="KW-0813">Transport</keyword>
<proteinExistence type="inferred from homology"/>